<accession>A0A9D1MNP4</accession>
<proteinExistence type="predicted"/>
<dbReference type="PANTHER" id="PTHR42842:SF3">
    <property type="entry name" value="FAD_NAD(P)-BINDING OXIDOREDUCTASE FAMILY PROTEIN"/>
    <property type="match status" value="1"/>
</dbReference>
<evidence type="ECO:0000313" key="3">
    <source>
        <dbReference type="Proteomes" id="UP000824099"/>
    </source>
</evidence>
<reference evidence="2" key="2">
    <citation type="journal article" date="2021" name="PeerJ">
        <title>Extensive microbial diversity within the chicken gut microbiome revealed by metagenomics and culture.</title>
        <authorList>
            <person name="Gilroy R."/>
            <person name="Ravi A."/>
            <person name="Getino M."/>
            <person name="Pursley I."/>
            <person name="Horton D.L."/>
            <person name="Alikhan N.F."/>
            <person name="Baker D."/>
            <person name="Gharbi K."/>
            <person name="Hall N."/>
            <person name="Watson M."/>
            <person name="Adriaenssens E.M."/>
            <person name="Foster-Nyarko E."/>
            <person name="Jarju S."/>
            <person name="Secka A."/>
            <person name="Antonio M."/>
            <person name="Oren A."/>
            <person name="Chaudhuri R.R."/>
            <person name="La Ragione R."/>
            <person name="Hildebrand F."/>
            <person name="Pallen M.J."/>
        </authorList>
    </citation>
    <scope>NUCLEOTIDE SEQUENCE</scope>
    <source>
        <strain evidence="2">CHK160-1198</strain>
    </source>
</reference>
<dbReference type="Proteomes" id="UP000824099">
    <property type="component" value="Unassembled WGS sequence"/>
</dbReference>
<evidence type="ECO:0000259" key="1">
    <source>
        <dbReference type="Pfam" id="PF21688"/>
    </source>
</evidence>
<reference evidence="2" key="1">
    <citation type="submission" date="2020-10" db="EMBL/GenBank/DDBJ databases">
        <authorList>
            <person name="Gilroy R."/>
        </authorList>
    </citation>
    <scope>NUCLEOTIDE SEQUENCE</scope>
    <source>
        <strain evidence="2">CHK160-1198</strain>
    </source>
</reference>
<dbReference type="SUPFAM" id="SSF51905">
    <property type="entry name" value="FAD/NAD(P)-binding domain"/>
    <property type="match status" value="1"/>
</dbReference>
<feature type="domain" description="FAD-dependent protein C-terminal" evidence="1">
    <location>
        <begin position="287"/>
        <end position="482"/>
    </location>
</feature>
<dbReference type="PIRSF" id="PIRSF038984">
    <property type="entry name" value="FAD_binding_protein"/>
    <property type="match status" value="1"/>
</dbReference>
<dbReference type="InterPro" id="IPR049516">
    <property type="entry name" value="FAD-depend_C"/>
</dbReference>
<dbReference type="Gene3D" id="3.50.50.60">
    <property type="entry name" value="FAD/NAD(P)-binding domain"/>
    <property type="match status" value="2"/>
</dbReference>
<dbReference type="Gene3D" id="3.30.70.2700">
    <property type="match status" value="1"/>
</dbReference>
<dbReference type="InterPro" id="IPR036188">
    <property type="entry name" value="FAD/NAD-bd_sf"/>
</dbReference>
<dbReference type="Pfam" id="PF13450">
    <property type="entry name" value="NAD_binding_8"/>
    <property type="match status" value="1"/>
</dbReference>
<dbReference type="AlphaFoldDB" id="A0A9D1MNP4"/>
<evidence type="ECO:0000313" key="2">
    <source>
        <dbReference type="EMBL" id="HIU63432.1"/>
    </source>
</evidence>
<dbReference type="PRINTS" id="PR00419">
    <property type="entry name" value="ADXRDTASE"/>
</dbReference>
<dbReference type="InterPro" id="IPR028348">
    <property type="entry name" value="FAD-binding_protein"/>
</dbReference>
<dbReference type="EMBL" id="DVNI01000002">
    <property type="protein sequence ID" value="HIU63432.1"/>
    <property type="molecule type" value="Genomic_DNA"/>
</dbReference>
<comment type="caution">
    <text evidence="2">The sequence shown here is derived from an EMBL/GenBank/DDBJ whole genome shotgun (WGS) entry which is preliminary data.</text>
</comment>
<protein>
    <submittedName>
        <fullName evidence="2">NAD(P)/FAD-dependent oxidoreductase</fullName>
    </submittedName>
</protein>
<dbReference type="Pfam" id="PF21688">
    <property type="entry name" value="FAD-depend_C"/>
    <property type="match status" value="1"/>
</dbReference>
<dbReference type="PANTHER" id="PTHR42842">
    <property type="entry name" value="FAD/NAD(P)-BINDING OXIDOREDUCTASE"/>
    <property type="match status" value="1"/>
</dbReference>
<sequence length="538" mass="58353">MTKKLNLKVNNVRIALNDEQDLVGAVAKKLKVNKETISEIKVLRRAVDARRKSNISIIYHVSLSISDGAKNKNRLLRDNDITEFRVAQEESLKYGGAELDERPIVVGAGPAGLLAAYWLAKHGYRPLLLERGKALPERIKDVSRFWGGGAFDEESNVQFGEGGAGTFSDGKLTTRVNDPIMQKILKLFVDCGAPETILTEQKPHVGTDKLRAMVAKITAQIRSLGGEVRFQSQLTDLKIKNNQVCGVVINHSEQLNSNVVILACGHSARDTYELLHKRAVAMEAKTFSIGLRIEHPQTTIDQAQYGEFAGHPLLGVADYALVHHEPTTKRSAYSFCMCPGGVVVASSSEKGGVVTNGMSMHSRNSGLANSAVVVNVGPGDFDNNPLGGVEFQRYYERLAYITGGANYMAPGQSVESFIRNTSPTWSNDLKPTYRPGIKLSALELLLPNMVSTTLKAGLIAFDSKIKGFAGPQGFLTGIETRTSAPLRIVRNTESYESISHMGLYPTGEGAGYAGGIMSAALDGYKVASGVIKKFKPLQ</sequence>
<gene>
    <name evidence="2" type="ORF">IAB06_00110</name>
</gene>
<name>A0A9D1MNP4_9FIRM</name>
<organism evidence="2 3">
    <name type="scientific">Candidatus Avacidaminococcus intestinavium</name>
    <dbReference type="NCBI Taxonomy" id="2840684"/>
    <lineage>
        <taxon>Bacteria</taxon>
        <taxon>Bacillati</taxon>
        <taxon>Bacillota</taxon>
        <taxon>Negativicutes</taxon>
        <taxon>Acidaminococcales</taxon>
        <taxon>Acidaminococcaceae</taxon>
        <taxon>Acidaminococcaceae incertae sedis</taxon>
        <taxon>Candidatus Avacidaminococcus</taxon>
    </lineage>
</organism>